<name>A0A4Y2WTP7_ARAVE</name>
<evidence type="ECO:0000313" key="3">
    <source>
        <dbReference type="Proteomes" id="UP000499080"/>
    </source>
</evidence>
<dbReference type="EMBL" id="BGPR01064232">
    <property type="protein sequence ID" value="GBO39257.1"/>
    <property type="molecule type" value="Genomic_DNA"/>
</dbReference>
<protein>
    <submittedName>
        <fullName evidence="2">Uncharacterized protein</fullName>
    </submittedName>
</protein>
<evidence type="ECO:0000256" key="1">
    <source>
        <dbReference type="SAM" id="MobiDB-lite"/>
    </source>
</evidence>
<dbReference type="AlphaFoldDB" id="A0A4Y2WTP7"/>
<proteinExistence type="predicted"/>
<evidence type="ECO:0000313" key="2">
    <source>
        <dbReference type="EMBL" id="GBO39257.1"/>
    </source>
</evidence>
<keyword evidence="3" id="KW-1185">Reference proteome</keyword>
<dbReference type="Proteomes" id="UP000499080">
    <property type="component" value="Unassembled WGS sequence"/>
</dbReference>
<gene>
    <name evidence="2" type="ORF">AVEN_105909_1</name>
</gene>
<organism evidence="2 3">
    <name type="scientific">Araneus ventricosus</name>
    <name type="common">Orbweaver spider</name>
    <name type="synonym">Epeira ventricosa</name>
    <dbReference type="NCBI Taxonomy" id="182803"/>
    <lineage>
        <taxon>Eukaryota</taxon>
        <taxon>Metazoa</taxon>
        <taxon>Ecdysozoa</taxon>
        <taxon>Arthropoda</taxon>
        <taxon>Chelicerata</taxon>
        <taxon>Arachnida</taxon>
        <taxon>Araneae</taxon>
        <taxon>Araneomorphae</taxon>
        <taxon>Entelegynae</taxon>
        <taxon>Araneoidea</taxon>
        <taxon>Araneidae</taxon>
        <taxon>Araneus</taxon>
    </lineage>
</organism>
<feature type="compositionally biased region" description="Basic residues" evidence="1">
    <location>
        <begin position="109"/>
        <end position="120"/>
    </location>
</feature>
<feature type="region of interest" description="Disordered" evidence="1">
    <location>
        <begin position="87"/>
        <end position="120"/>
    </location>
</feature>
<reference evidence="2 3" key="1">
    <citation type="journal article" date="2019" name="Sci. Rep.">
        <title>Orb-weaving spider Araneus ventricosus genome elucidates the spidroin gene catalogue.</title>
        <authorList>
            <person name="Kono N."/>
            <person name="Nakamura H."/>
            <person name="Ohtoshi R."/>
            <person name="Moran D.A.P."/>
            <person name="Shinohara A."/>
            <person name="Yoshida Y."/>
            <person name="Fujiwara M."/>
            <person name="Mori M."/>
            <person name="Tomita M."/>
            <person name="Arakawa K."/>
        </authorList>
    </citation>
    <scope>NUCLEOTIDE SEQUENCE [LARGE SCALE GENOMIC DNA]</scope>
</reference>
<accession>A0A4Y2WTP7</accession>
<comment type="caution">
    <text evidence="2">The sequence shown here is derived from an EMBL/GenBank/DDBJ whole genome shotgun (WGS) entry which is preliminary data.</text>
</comment>
<sequence>MQQARWVNFRKLEYDLYTHNEDQFRGRGGLVVGPKPSGFGPESSKFETLFHCRSAAWDLLHSKSCLVAKRPPVCVAWKFGEGVPAQVSFSSSDRGSKLRGLSQNSPRVASKRGITKTKLI</sequence>